<proteinExistence type="predicted"/>
<comment type="caution">
    <text evidence="2">The sequence shown here is derived from an EMBL/GenBank/DDBJ whole genome shotgun (WGS) entry which is preliminary data.</text>
</comment>
<dbReference type="Pfam" id="PF08338">
    <property type="entry name" value="DUF1731"/>
    <property type="match status" value="1"/>
</dbReference>
<reference evidence="2 3" key="1">
    <citation type="submission" date="2023-07" db="EMBL/GenBank/DDBJ databases">
        <title>Sorghum-associated microbial communities from plants grown in Nebraska, USA.</title>
        <authorList>
            <person name="Schachtman D."/>
        </authorList>
    </citation>
    <scope>NUCLEOTIDE SEQUENCE [LARGE SCALE GENOMIC DNA]</scope>
    <source>
        <strain evidence="2 3">4272</strain>
    </source>
</reference>
<dbReference type="InterPro" id="IPR013549">
    <property type="entry name" value="DUF1731"/>
</dbReference>
<feature type="domain" description="DUF1731" evidence="1">
    <location>
        <begin position="11"/>
        <end position="30"/>
    </location>
</feature>
<evidence type="ECO:0000313" key="3">
    <source>
        <dbReference type="Proteomes" id="UP001251217"/>
    </source>
</evidence>
<name>A0ABU1XID1_9NOCA</name>
<keyword evidence="3" id="KW-1185">Reference proteome</keyword>
<organism evidence="2 3">
    <name type="scientific">Nocardia kruczakiae</name>
    <dbReference type="NCBI Taxonomy" id="261477"/>
    <lineage>
        <taxon>Bacteria</taxon>
        <taxon>Bacillati</taxon>
        <taxon>Actinomycetota</taxon>
        <taxon>Actinomycetes</taxon>
        <taxon>Mycobacteriales</taxon>
        <taxon>Nocardiaceae</taxon>
        <taxon>Nocardia</taxon>
    </lineage>
</organism>
<protein>
    <submittedName>
        <fullName evidence="2">NAD dependent epimerase/dehydratase family enzyme</fullName>
    </submittedName>
</protein>
<dbReference type="EMBL" id="JAVDWW010000005">
    <property type="protein sequence ID" value="MDR7169811.1"/>
    <property type="molecule type" value="Genomic_DNA"/>
</dbReference>
<evidence type="ECO:0000259" key="1">
    <source>
        <dbReference type="Pfam" id="PF08338"/>
    </source>
</evidence>
<accession>A0ABU1XID1</accession>
<dbReference type="RefSeq" id="WP_374726689.1">
    <property type="nucleotide sequence ID" value="NZ_JAVDWW010000005.1"/>
</dbReference>
<evidence type="ECO:0000313" key="2">
    <source>
        <dbReference type="EMBL" id="MDR7169811.1"/>
    </source>
</evidence>
<dbReference type="Proteomes" id="UP001251217">
    <property type="component" value="Unassembled WGS sequence"/>
</dbReference>
<sequence length="33" mass="3932">MSRTTTYKQLLRRSGFRFRYPTLGDALTDLLPR</sequence>
<gene>
    <name evidence="2" type="ORF">J2W56_003555</name>
</gene>